<dbReference type="EC" id="6.3.4.19" evidence="8"/>
<dbReference type="InterPro" id="IPR012795">
    <property type="entry name" value="tRNA_Ile_lys_synt_N"/>
</dbReference>
<protein>
    <recommendedName>
        <fullName evidence="8">tRNA(Ile)-lysidine synthase</fullName>
        <ecNumber evidence="8">6.3.4.19</ecNumber>
    </recommendedName>
    <alternativeName>
        <fullName evidence="8">tRNA(Ile)-2-lysyl-cytidine synthase</fullName>
    </alternativeName>
    <alternativeName>
        <fullName evidence="8">tRNA(Ile)-lysidine synthetase</fullName>
    </alternativeName>
</protein>
<dbReference type="InterPro" id="IPR011063">
    <property type="entry name" value="TilS/TtcA_N"/>
</dbReference>
<evidence type="ECO:0000256" key="7">
    <source>
        <dbReference type="ARBA" id="ARBA00048539"/>
    </source>
</evidence>
<evidence type="ECO:0000313" key="10">
    <source>
        <dbReference type="EMBL" id="MBD8034833.1"/>
    </source>
</evidence>
<evidence type="ECO:0000256" key="6">
    <source>
        <dbReference type="ARBA" id="ARBA00022840"/>
    </source>
</evidence>
<dbReference type="InterPro" id="IPR012796">
    <property type="entry name" value="Lysidine-tRNA-synth_C"/>
</dbReference>
<dbReference type="Proteomes" id="UP000600565">
    <property type="component" value="Unassembled WGS sequence"/>
</dbReference>
<keyword evidence="4 8" id="KW-0819">tRNA processing</keyword>
<feature type="binding site" evidence="8">
    <location>
        <begin position="29"/>
        <end position="34"/>
    </location>
    <ligand>
        <name>ATP</name>
        <dbReference type="ChEBI" id="CHEBI:30616"/>
    </ligand>
</feature>
<keyword evidence="3 8" id="KW-0436">Ligase</keyword>
<comment type="catalytic activity">
    <reaction evidence="7 8">
        <text>cytidine(34) in tRNA(Ile2) + L-lysine + ATP = lysidine(34) in tRNA(Ile2) + AMP + diphosphate + H(+)</text>
        <dbReference type="Rhea" id="RHEA:43744"/>
        <dbReference type="Rhea" id="RHEA-COMP:10625"/>
        <dbReference type="Rhea" id="RHEA-COMP:10670"/>
        <dbReference type="ChEBI" id="CHEBI:15378"/>
        <dbReference type="ChEBI" id="CHEBI:30616"/>
        <dbReference type="ChEBI" id="CHEBI:32551"/>
        <dbReference type="ChEBI" id="CHEBI:33019"/>
        <dbReference type="ChEBI" id="CHEBI:82748"/>
        <dbReference type="ChEBI" id="CHEBI:83665"/>
        <dbReference type="ChEBI" id="CHEBI:456215"/>
        <dbReference type="EC" id="6.3.4.19"/>
    </reaction>
</comment>
<dbReference type="PANTHER" id="PTHR43033">
    <property type="entry name" value="TRNA(ILE)-LYSIDINE SYNTHASE-RELATED"/>
    <property type="match status" value="1"/>
</dbReference>
<dbReference type="EMBL" id="JACSPW010000024">
    <property type="protein sequence ID" value="MBD8034833.1"/>
    <property type="molecule type" value="Genomic_DNA"/>
</dbReference>
<evidence type="ECO:0000256" key="8">
    <source>
        <dbReference type="HAMAP-Rule" id="MF_01161"/>
    </source>
</evidence>
<evidence type="ECO:0000313" key="11">
    <source>
        <dbReference type="Proteomes" id="UP000600565"/>
    </source>
</evidence>
<accession>A0ABR8XSA3</accession>
<comment type="subcellular location">
    <subcellularLocation>
        <location evidence="1 8">Cytoplasm</location>
    </subcellularLocation>
</comment>
<evidence type="ECO:0000256" key="2">
    <source>
        <dbReference type="ARBA" id="ARBA00022490"/>
    </source>
</evidence>
<keyword evidence="2 8" id="KW-0963">Cytoplasm</keyword>
<feature type="domain" description="Lysidine-tRNA(Ile) synthetase C-terminal" evidence="9">
    <location>
        <begin position="387"/>
        <end position="461"/>
    </location>
</feature>
<sequence length="468" mass="54333">MHSLEHSVLAFIKEHQLIENGEKLLIACSGGVDSMALLSFFHHFQSYFQIELVVAHVDHMLRGEQSAEDCVFVEQTCKSWGIPFYSCAIPIAEIQQKDGGNIQAICRQERYRFFEEVMDAQQCTKLVTAHHADDQLESMLMALTKASSLNGLKGILPIRNFYDYTVIRPFLMVTKHEIGEYLHSKDVLYREDPSNAKNDYTRNRFRHHVVPILKEENPLVSQHAVNIAQQLTEDDSYLMDLAKVRFFELFNKFDKNYYKVNVSAFQKEPLALQRRLVLILLSYLYNDSKTFQSYVLCTTVLALFSTSEGSRTLDLPENFIARRQYDEVVFETKKNSFLMEKQQIVLNEWYMLGTMRIYIGELALCDDALLQQYHPHFFEASSVWFPLFIRSPKQGDRIALQGMQHQKKVSRIFIDDKIPFLKRASWPLLVDANDELLSILAVRVNNKFSNVKSTKHSMVLLVDSNERL</sequence>
<gene>
    <name evidence="8 10" type="primary">tilS</name>
    <name evidence="10" type="ORF">H9632_17355</name>
</gene>
<organism evidence="10 11">
    <name type="scientific">Solibacillus merdavium</name>
    <dbReference type="NCBI Taxonomy" id="2762218"/>
    <lineage>
        <taxon>Bacteria</taxon>
        <taxon>Bacillati</taxon>
        <taxon>Bacillota</taxon>
        <taxon>Bacilli</taxon>
        <taxon>Bacillales</taxon>
        <taxon>Caryophanaceae</taxon>
        <taxon>Solibacillus</taxon>
    </lineage>
</organism>
<dbReference type="HAMAP" id="MF_01161">
    <property type="entry name" value="tRNA_Ile_lys_synt"/>
    <property type="match status" value="1"/>
</dbReference>
<dbReference type="NCBIfam" id="TIGR02433">
    <property type="entry name" value="lysidine_TilS_C"/>
    <property type="match status" value="1"/>
</dbReference>
<dbReference type="Pfam" id="PF11734">
    <property type="entry name" value="TilS_C"/>
    <property type="match status" value="1"/>
</dbReference>
<evidence type="ECO:0000256" key="3">
    <source>
        <dbReference type="ARBA" id="ARBA00022598"/>
    </source>
</evidence>
<dbReference type="RefSeq" id="WP_191705319.1">
    <property type="nucleotide sequence ID" value="NZ_JACSPW010000024.1"/>
</dbReference>
<dbReference type="InterPro" id="IPR014729">
    <property type="entry name" value="Rossmann-like_a/b/a_fold"/>
</dbReference>
<keyword evidence="6 8" id="KW-0067">ATP-binding</keyword>
<name>A0ABR8XSA3_9BACL</name>
<comment type="function">
    <text evidence="8">Ligates lysine onto the cytidine present at position 34 of the AUA codon-specific tRNA(Ile) that contains the anticodon CAU, in an ATP-dependent manner. Cytidine is converted to lysidine, thus changing the amino acid specificity of the tRNA from methionine to isoleucine.</text>
</comment>
<dbReference type="NCBIfam" id="TIGR02432">
    <property type="entry name" value="lysidine_TilS_N"/>
    <property type="match status" value="1"/>
</dbReference>
<dbReference type="Pfam" id="PF01171">
    <property type="entry name" value="ATP_bind_3"/>
    <property type="match status" value="1"/>
</dbReference>
<proteinExistence type="inferred from homology"/>
<evidence type="ECO:0000259" key="9">
    <source>
        <dbReference type="SMART" id="SM00977"/>
    </source>
</evidence>
<comment type="caution">
    <text evidence="10">The sequence shown here is derived from an EMBL/GenBank/DDBJ whole genome shotgun (WGS) entry which is preliminary data.</text>
</comment>
<dbReference type="Gene3D" id="3.40.50.620">
    <property type="entry name" value="HUPs"/>
    <property type="match status" value="1"/>
</dbReference>
<evidence type="ECO:0000256" key="5">
    <source>
        <dbReference type="ARBA" id="ARBA00022741"/>
    </source>
</evidence>
<dbReference type="SUPFAM" id="SSF52402">
    <property type="entry name" value="Adenine nucleotide alpha hydrolases-like"/>
    <property type="match status" value="1"/>
</dbReference>
<evidence type="ECO:0000256" key="4">
    <source>
        <dbReference type="ARBA" id="ARBA00022694"/>
    </source>
</evidence>
<dbReference type="GO" id="GO:0032267">
    <property type="term" value="F:tRNA(Ile)-lysidine synthase activity"/>
    <property type="evidence" value="ECO:0007669"/>
    <property type="project" value="UniProtKB-EC"/>
</dbReference>
<dbReference type="SUPFAM" id="SSF82829">
    <property type="entry name" value="MesJ substrate recognition domain-like"/>
    <property type="match status" value="1"/>
</dbReference>
<dbReference type="SUPFAM" id="SSF56037">
    <property type="entry name" value="PheT/TilS domain"/>
    <property type="match status" value="1"/>
</dbReference>
<dbReference type="SMART" id="SM00977">
    <property type="entry name" value="TilS_C"/>
    <property type="match status" value="1"/>
</dbReference>
<keyword evidence="5 8" id="KW-0547">Nucleotide-binding</keyword>
<dbReference type="Gene3D" id="3.30.465.60">
    <property type="match status" value="1"/>
</dbReference>
<dbReference type="CDD" id="cd01992">
    <property type="entry name" value="TilS_N"/>
    <property type="match status" value="1"/>
</dbReference>
<comment type="similarity">
    <text evidence="8">Belongs to the tRNA(Ile)-lysidine synthase family.</text>
</comment>
<evidence type="ECO:0000256" key="1">
    <source>
        <dbReference type="ARBA" id="ARBA00004496"/>
    </source>
</evidence>
<keyword evidence="11" id="KW-1185">Reference proteome</keyword>
<dbReference type="PANTHER" id="PTHR43033:SF1">
    <property type="entry name" value="TRNA(ILE)-LYSIDINE SYNTHASE-RELATED"/>
    <property type="match status" value="1"/>
</dbReference>
<reference evidence="10 11" key="1">
    <citation type="submission" date="2020-08" db="EMBL/GenBank/DDBJ databases">
        <title>A Genomic Blueprint of the Chicken Gut Microbiome.</title>
        <authorList>
            <person name="Gilroy R."/>
            <person name="Ravi A."/>
            <person name="Getino M."/>
            <person name="Pursley I."/>
            <person name="Horton D.L."/>
            <person name="Alikhan N.-F."/>
            <person name="Baker D."/>
            <person name="Gharbi K."/>
            <person name="Hall N."/>
            <person name="Watson M."/>
            <person name="Adriaenssens E.M."/>
            <person name="Foster-Nyarko E."/>
            <person name="Jarju S."/>
            <person name="Secka A."/>
            <person name="Antonio M."/>
            <person name="Oren A."/>
            <person name="Chaudhuri R."/>
            <person name="La Ragione R.M."/>
            <person name="Hildebrand F."/>
            <person name="Pallen M.J."/>
        </authorList>
    </citation>
    <scope>NUCLEOTIDE SEQUENCE [LARGE SCALE GENOMIC DNA]</scope>
    <source>
        <strain evidence="10 11">Sa1YVA6</strain>
    </source>
</reference>
<comment type="domain">
    <text evidence="8">The N-terminal region contains the highly conserved SGGXDS motif, predicted to be a P-loop motif involved in ATP binding.</text>
</comment>
<dbReference type="InterPro" id="IPR012094">
    <property type="entry name" value="tRNA_Ile_lys_synt"/>
</dbReference>